<feature type="compositionally biased region" description="Polar residues" evidence="1">
    <location>
        <begin position="306"/>
        <end position="319"/>
    </location>
</feature>
<feature type="compositionally biased region" description="Polar residues" evidence="1">
    <location>
        <begin position="180"/>
        <end position="216"/>
    </location>
</feature>
<name>A0A388M1I9_CHABU</name>
<dbReference type="Gramene" id="GBG88411">
    <property type="protein sequence ID" value="GBG88411"/>
    <property type="gene ID" value="CBR_g47110"/>
</dbReference>
<sequence length="399" mass="41218">MVGVIVIYPTEGTAQGLSIVNPDGSLSTIVPAADVPTGGAVAGAAGQNYMPLAFFPMQPGAYSQYPAYPPLVGPGTSPPIPFPFLLCPVLSPQGAAYVTVPYTVAPSDGPASPVVTGPSPISPAARNNPDMEALLQTLRRGHSQPQTPSHPESPSQSQMARRKVGSPAARSQRGELTPRGNMSGNNSRGTPQASPWPSTSTERVHVSDSSPTTTASEGAWTGDRSDGEEISRAPIVHLPQKAKGSASAVTPREHQIRHDTGDGRSGHEVCLHTAERSRPQSVLPAGQESSPDSVAGVVPVEPGRLTTLSDSESAISTAESLKETSAEEASTATNRDDDQQPTQTRPAASPDKEVVSKIVNVLRIKANKASCSGVRSTSGTAGELASQGKIQGVPPCVSQ</sequence>
<organism evidence="2 3">
    <name type="scientific">Chara braunii</name>
    <name type="common">Braun's stonewort</name>
    <dbReference type="NCBI Taxonomy" id="69332"/>
    <lineage>
        <taxon>Eukaryota</taxon>
        <taxon>Viridiplantae</taxon>
        <taxon>Streptophyta</taxon>
        <taxon>Charophyceae</taxon>
        <taxon>Charales</taxon>
        <taxon>Characeae</taxon>
        <taxon>Chara</taxon>
    </lineage>
</organism>
<feature type="region of interest" description="Disordered" evidence="1">
    <location>
        <begin position="139"/>
        <end position="354"/>
    </location>
</feature>
<evidence type="ECO:0000313" key="2">
    <source>
        <dbReference type="EMBL" id="GBG88411.1"/>
    </source>
</evidence>
<keyword evidence="3" id="KW-1185">Reference proteome</keyword>
<evidence type="ECO:0000256" key="1">
    <source>
        <dbReference type="SAM" id="MobiDB-lite"/>
    </source>
</evidence>
<comment type="caution">
    <text evidence="2">The sequence shown here is derived from an EMBL/GenBank/DDBJ whole genome shotgun (WGS) entry which is preliminary data.</text>
</comment>
<evidence type="ECO:0000313" key="3">
    <source>
        <dbReference type="Proteomes" id="UP000265515"/>
    </source>
</evidence>
<accession>A0A388M1I9</accession>
<proteinExistence type="predicted"/>
<gene>
    <name evidence="2" type="ORF">CBR_g47110</name>
</gene>
<feature type="compositionally biased region" description="Polar residues" evidence="1">
    <location>
        <begin position="371"/>
        <end position="380"/>
    </location>
</feature>
<feature type="compositionally biased region" description="Polar residues" evidence="1">
    <location>
        <begin position="143"/>
        <end position="159"/>
    </location>
</feature>
<feature type="compositionally biased region" description="Basic and acidic residues" evidence="1">
    <location>
        <begin position="251"/>
        <end position="278"/>
    </location>
</feature>
<feature type="region of interest" description="Disordered" evidence="1">
    <location>
        <begin position="371"/>
        <end position="399"/>
    </location>
</feature>
<dbReference type="Proteomes" id="UP000265515">
    <property type="component" value="Unassembled WGS sequence"/>
</dbReference>
<dbReference type="EMBL" id="BFEA01000671">
    <property type="protein sequence ID" value="GBG88411.1"/>
    <property type="molecule type" value="Genomic_DNA"/>
</dbReference>
<protein>
    <submittedName>
        <fullName evidence="2">Uncharacterized protein</fullName>
    </submittedName>
</protein>
<dbReference type="AlphaFoldDB" id="A0A388M1I9"/>
<reference evidence="2 3" key="1">
    <citation type="journal article" date="2018" name="Cell">
        <title>The Chara Genome: Secondary Complexity and Implications for Plant Terrestrialization.</title>
        <authorList>
            <person name="Nishiyama T."/>
            <person name="Sakayama H."/>
            <person name="Vries J.D."/>
            <person name="Buschmann H."/>
            <person name="Saint-Marcoux D."/>
            <person name="Ullrich K.K."/>
            <person name="Haas F.B."/>
            <person name="Vanderstraeten L."/>
            <person name="Becker D."/>
            <person name="Lang D."/>
            <person name="Vosolsobe S."/>
            <person name="Rombauts S."/>
            <person name="Wilhelmsson P.K.I."/>
            <person name="Janitza P."/>
            <person name="Kern R."/>
            <person name="Heyl A."/>
            <person name="Rumpler F."/>
            <person name="Villalobos L.I.A.C."/>
            <person name="Clay J.M."/>
            <person name="Skokan R."/>
            <person name="Toyoda A."/>
            <person name="Suzuki Y."/>
            <person name="Kagoshima H."/>
            <person name="Schijlen E."/>
            <person name="Tajeshwar N."/>
            <person name="Catarino B."/>
            <person name="Hetherington A.J."/>
            <person name="Saltykova A."/>
            <person name="Bonnot C."/>
            <person name="Breuninger H."/>
            <person name="Symeonidi A."/>
            <person name="Radhakrishnan G.V."/>
            <person name="Van Nieuwerburgh F."/>
            <person name="Deforce D."/>
            <person name="Chang C."/>
            <person name="Karol K.G."/>
            <person name="Hedrich R."/>
            <person name="Ulvskov P."/>
            <person name="Glockner G."/>
            <person name="Delwiche C.F."/>
            <person name="Petrasek J."/>
            <person name="Van de Peer Y."/>
            <person name="Friml J."/>
            <person name="Beilby M."/>
            <person name="Dolan L."/>
            <person name="Kohara Y."/>
            <person name="Sugano S."/>
            <person name="Fujiyama A."/>
            <person name="Delaux P.-M."/>
            <person name="Quint M."/>
            <person name="TheiBen G."/>
            <person name="Hagemann M."/>
            <person name="Harholt J."/>
            <person name="Dunand C."/>
            <person name="Zachgo S."/>
            <person name="Langdale J."/>
            <person name="Maumus F."/>
            <person name="Straeten D.V.D."/>
            <person name="Gould S.B."/>
            <person name="Rensing S.A."/>
        </authorList>
    </citation>
    <scope>NUCLEOTIDE SEQUENCE [LARGE SCALE GENOMIC DNA]</scope>
    <source>
        <strain evidence="2 3">S276</strain>
    </source>
</reference>